<protein>
    <recommendedName>
        <fullName evidence="4">Integral membrane protein</fullName>
    </recommendedName>
</protein>
<feature type="transmembrane region" description="Helical" evidence="1">
    <location>
        <begin position="21"/>
        <end position="39"/>
    </location>
</feature>
<accession>A0ABW8UJM2</accession>
<name>A0ABW8UJM2_9LACO</name>
<comment type="caution">
    <text evidence="2">The sequence shown here is derived from an EMBL/GenBank/DDBJ whole genome shotgun (WGS) entry which is preliminary data.</text>
</comment>
<evidence type="ECO:0000256" key="1">
    <source>
        <dbReference type="SAM" id="Phobius"/>
    </source>
</evidence>
<keyword evidence="1" id="KW-0812">Transmembrane</keyword>
<feature type="transmembrane region" description="Helical" evidence="1">
    <location>
        <begin position="51"/>
        <end position="73"/>
    </location>
</feature>
<keyword evidence="3" id="KW-1185">Reference proteome</keyword>
<keyword evidence="1" id="KW-1133">Transmembrane helix</keyword>
<evidence type="ECO:0008006" key="4">
    <source>
        <dbReference type="Google" id="ProtNLM"/>
    </source>
</evidence>
<dbReference type="RefSeq" id="WP_407137788.1">
    <property type="nucleotide sequence ID" value="NZ_JBGQPK010000098.1"/>
</dbReference>
<sequence length="139" mass="15335">MKKITDERLIVRNLKNLRTSFLVENGFILFVLAYQIIQGKPIGQVIAYDNMLFLALMVGCWTTIGLSVTVSAPMEDKPKIRPGKLLAIGLIIFAIVALLFLLLLRGKHLLVALGSGLIIAAIVTGINVLSNHFRYSDKD</sequence>
<evidence type="ECO:0000313" key="3">
    <source>
        <dbReference type="Proteomes" id="UP001625389"/>
    </source>
</evidence>
<proteinExistence type="predicted"/>
<dbReference type="Proteomes" id="UP001625389">
    <property type="component" value="Unassembled WGS sequence"/>
</dbReference>
<gene>
    <name evidence="2" type="ORF">ACEN34_12445</name>
</gene>
<dbReference type="EMBL" id="JBGQPK010000098">
    <property type="protein sequence ID" value="MFL2030400.1"/>
    <property type="molecule type" value="Genomic_DNA"/>
</dbReference>
<organism evidence="2 3">
    <name type="scientific">Loigolactobacillus zhaoyuanensis</name>
    <dbReference type="NCBI Taxonomy" id="2486017"/>
    <lineage>
        <taxon>Bacteria</taxon>
        <taxon>Bacillati</taxon>
        <taxon>Bacillota</taxon>
        <taxon>Bacilli</taxon>
        <taxon>Lactobacillales</taxon>
        <taxon>Lactobacillaceae</taxon>
        <taxon>Loigolactobacillus</taxon>
    </lineage>
</organism>
<keyword evidence="1" id="KW-0472">Membrane</keyword>
<feature type="transmembrane region" description="Helical" evidence="1">
    <location>
        <begin position="85"/>
        <end position="104"/>
    </location>
</feature>
<feature type="transmembrane region" description="Helical" evidence="1">
    <location>
        <begin position="110"/>
        <end position="129"/>
    </location>
</feature>
<evidence type="ECO:0000313" key="2">
    <source>
        <dbReference type="EMBL" id="MFL2030400.1"/>
    </source>
</evidence>
<reference evidence="2 3" key="1">
    <citation type="submission" date="2024-08" db="EMBL/GenBank/DDBJ databases">
        <authorList>
            <person name="Arias E."/>
        </authorList>
    </citation>
    <scope>NUCLEOTIDE SEQUENCE [LARGE SCALE GENOMIC DNA]</scope>
    <source>
        <strain evidence="2 3">FAM 25317</strain>
    </source>
</reference>